<evidence type="ECO:0000256" key="1">
    <source>
        <dbReference type="SAM" id="SignalP"/>
    </source>
</evidence>
<feature type="signal peptide" evidence="1">
    <location>
        <begin position="1"/>
        <end position="20"/>
    </location>
</feature>
<keyword evidence="3" id="KW-1185">Reference proteome</keyword>
<dbReference type="Proteomes" id="UP001302274">
    <property type="component" value="Unassembled WGS sequence"/>
</dbReference>
<evidence type="ECO:0008006" key="4">
    <source>
        <dbReference type="Google" id="ProtNLM"/>
    </source>
</evidence>
<dbReference type="EMBL" id="JAYGJQ010000002">
    <property type="protein sequence ID" value="MEA9357025.1"/>
    <property type="molecule type" value="Genomic_DNA"/>
</dbReference>
<sequence>MKKIMMLVGILMLASSCVEINGGLQVREAFTVKKKSGFLNRKTKEITVSPRSYKASLKMASDKNFTLKLDGGDLDNVSIPLKAEKDLDVPYNGRFNISHEKIDQPFDISGTIATSWENSGYNEALESCSWTSTEKRCDKVCEPATGRCEVQCRDVTTTFNGKKRVEYHYSYTRRDLNLEIMRANSTGIVATFVGSDTESTRVVDRESACW</sequence>
<evidence type="ECO:0000313" key="2">
    <source>
        <dbReference type="EMBL" id="MEA9357025.1"/>
    </source>
</evidence>
<dbReference type="RefSeq" id="WP_323576919.1">
    <property type="nucleotide sequence ID" value="NZ_JAYGJQ010000002.1"/>
</dbReference>
<protein>
    <recommendedName>
        <fullName evidence="4">Lipoprotein</fullName>
    </recommendedName>
</protein>
<dbReference type="PROSITE" id="PS51257">
    <property type="entry name" value="PROKAR_LIPOPROTEIN"/>
    <property type="match status" value="1"/>
</dbReference>
<keyword evidence="1" id="KW-0732">Signal</keyword>
<gene>
    <name evidence="2" type="ORF">SHI21_12445</name>
</gene>
<organism evidence="2 3">
    <name type="scientific">Bacteriovorax antarcticus</name>
    <dbReference type="NCBI Taxonomy" id="3088717"/>
    <lineage>
        <taxon>Bacteria</taxon>
        <taxon>Pseudomonadati</taxon>
        <taxon>Bdellovibrionota</taxon>
        <taxon>Bacteriovoracia</taxon>
        <taxon>Bacteriovoracales</taxon>
        <taxon>Bacteriovoracaceae</taxon>
        <taxon>Bacteriovorax</taxon>
    </lineage>
</organism>
<accession>A0ABU5VVE1</accession>
<name>A0ABU5VVE1_9BACT</name>
<comment type="caution">
    <text evidence="2">The sequence shown here is derived from an EMBL/GenBank/DDBJ whole genome shotgun (WGS) entry which is preliminary data.</text>
</comment>
<proteinExistence type="predicted"/>
<reference evidence="2 3" key="1">
    <citation type="submission" date="2023-11" db="EMBL/GenBank/DDBJ databases">
        <title>A Novel Polar Bacteriovorax (B. antarcticus) Isolated from the Biocrust in Antarctica.</title>
        <authorList>
            <person name="Mun W."/>
            <person name="Choi S.Y."/>
            <person name="Mitchell R.J."/>
        </authorList>
    </citation>
    <scope>NUCLEOTIDE SEQUENCE [LARGE SCALE GENOMIC DNA]</scope>
    <source>
        <strain evidence="2 3">PP10</strain>
    </source>
</reference>
<evidence type="ECO:0000313" key="3">
    <source>
        <dbReference type="Proteomes" id="UP001302274"/>
    </source>
</evidence>
<feature type="chain" id="PRO_5047180660" description="Lipoprotein" evidence="1">
    <location>
        <begin position="21"/>
        <end position="210"/>
    </location>
</feature>